<name>A0ABV2HEX7_9HYPH</name>
<evidence type="ECO:0000313" key="2">
    <source>
        <dbReference type="EMBL" id="MET3589095.1"/>
    </source>
</evidence>
<evidence type="ECO:0000256" key="1">
    <source>
        <dbReference type="SAM" id="Phobius"/>
    </source>
</evidence>
<keyword evidence="1" id="KW-0812">Transmembrane</keyword>
<gene>
    <name evidence="2" type="ORF">ABID23_000165</name>
</gene>
<keyword evidence="1" id="KW-0472">Membrane</keyword>
<keyword evidence="1" id="KW-1133">Transmembrane helix</keyword>
<dbReference type="Proteomes" id="UP001549086">
    <property type="component" value="Unassembled WGS sequence"/>
</dbReference>
<organism evidence="2 3">
    <name type="scientific">Bartonella silvatica</name>
    <dbReference type="NCBI Taxonomy" id="357760"/>
    <lineage>
        <taxon>Bacteria</taxon>
        <taxon>Pseudomonadati</taxon>
        <taxon>Pseudomonadota</taxon>
        <taxon>Alphaproteobacteria</taxon>
        <taxon>Hyphomicrobiales</taxon>
        <taxon>Bartonellaceae</taxon>
        <taxon>Bartonella</taxon>
    </lineage>
</organism>
<dbReference type="EMBL" id="JBEPLI010000001">
    <property type="protein sequence ID" value="MET3589095.1"/>
    <property type="molecule type" value="Genomic_DNA"/>
</dbReference>
<feature type="transmembrane region" description="Helical" evidence="1">
    <location>
        <begin position="7"/>
        <end position="29"/>
    </location>
</feature>
<protein>
    <submittedName>
        <fullName evidence="2">Uncharacterized protein</fullName>
    </submittedName>
</protein>
<evidence type="ECO:0000313" key="3">
    <source>
        <dbReference type="Proteomes" id="UP001549086"/>
    </source>
</evidence>
<sequence length="58" mass="6447">MPTLTRFLMILFILIVVFFGILIALVVFVEPVTVDMYVDVPLDSLSSSSKANQSEVVK</sequence>
<accession>A0ABV2HEX7</accession>
<comment type="caution">
    <text evidence="2">The sequence shown here is derived from an EMBL/GenBank/DDBJ whole genome shotgun (WGS) entry which is preliminary data.</text>
</comment>
<keyword evidence="3" id="KW-1185">Reference proteome</keyword>
<proteinExistence type="predicted"/>
<reference evidence="2 3" key="1">
    <citation type="submission" date="2024-06" db="EMBL/GenBank/DDBJ databases">
        <title>Genomic Encyclopedia of Type Strains, Phase IV (KMG-IV): sequencing the most valuable type-strain genomes for metagenomic binning, comparative biology and taxonomic classification.</title>
        <authorList>
            <person name="Goeker M."/>
        </authorList>
    </citation>
    <scope>NUCLEOTIDE SEQUENCE [LARGE SCALE GENOMIC DNA]</scope>
    <source>
        <strain evidence="2 3">DSM 23649</strain>
    </source>
</reference>